<dbReference type="AlphaFoldDB" id="A0A6D2JBG5"/>
<accession>A0A6D2JBG5</accession>
<name>A0A6D2JBG5_9BRAS</name>
<keyword evidence="3" id="KW-1185">Reference proteome</keyword>
<reference evidence="2" key="1">
    <citation type="submission" date="2020-01" db="EMBL/GenBank/DDBJ databases">
        <authorList>
            <person name="Mishra B."/>
        </authorList>
    </citation>
    <scope>NUCLEOTIDE SEQUENCE [LARGE SCALE GENOMIC DNA]</scope>
</reference>
<evidence type="ECO:0000313" key="3">
    <source>
        <dbReference type="Proteomes" id="UP000467841"/>
    </source>
</evidence>
<dbReference type="EMBL" id="CACVBM020001191">
    <property type="protein sequence ID" value="CAA7038307.1"/>
    <property type="molecule type" value="Genomic_DNA"/>
</dbReference>
<feature type="region of interest" description="Disordered" evidence="1">
    <location>
        <begin position="1"/>
        <end position="61"/>
    </location>
</feature>
<proteinExistence type="predicted"/>
<protein>
    <submittedName>
        <fullName evidence="2">Uncharacterized protein</fullName>
    </submittedName>
</protein>
<evidence type="ECO:0000256" key="1">
    <source>
        <dbReference type="SAM" id="MobiDB-lite"/>
    </source>
</evidence>
<evidence type="ECO:0000313" key="2">
    <source>
        <dbReference type="EMBL" id="CAA7038307.1"/>
    </source>
</evidence>
<sequence length="109" mass="11921">MGKDDPSQAGISARKPSWLSSSPQSELQASEPTSQASHKSTARVSQTPGNASKDISRSAHTTVSLKSHSLSTLYRGVLPRFRQMLDTASQGNFLARDVTTVCSWWKTWQ</sequence>
<feature type="compositionally biased region" description="Polar residues" evidence="1">
    <location>
        <begin position="18"/>
        <end position="50"/>
    </location>
</feature>
<dbReference type="Proteomes" id="UP000467841">
    <property type="component" value="Unassembled WGS sequence"/>
</dbReference>
<organism evidence="2 3">
    <name type="scientific">Microthlaspi erraticum</name>
    <dbReference type="NCBI Taxonomy" id="1685480"/>
    <lineage>
        <taxon>Eukaryota</taxon>
        <taxon>Viridiplantae</taxon>
        <taxon>Streptophyta</taxon>
        <taxon>Embryophyta</taxon>
        <taxon>Tracheophyta</taxon>
        <taxon>Spermatophyta</taxon>
        <taxon>Magnoliopsida</taxon>
        <taxon>eudicotyledons</taxon>
        <taxon>Gunneridae</taxon>
        <taxon>Pentapetalae</taxon>
        <taxon>rosids</taxon>
        <taxon>malvids</taxon>
        <taxon>Brassicales</taxon>
        <taxon>Brassicaceae</taxon>
        <taxon>Coluteocarpeae</taxon>
        <taxon>Microthlaspi</taxon>
    </lineage>
</organism>
<gene>
    <name evidence="2" type="ORF">MERR_LOCUS25542</name>
</gene>
<comment type="caution">
    <text evidence="2">The sequence shown here is derived from an EMBL/GenBank/DDBJ whole genome shotgun (WGS) entry which is preliminary data.</text>
</comment>